<dbReference type="InterPro" id="IPR036890">
    <property type="entry name" value="HATPase_C_sf"/>
</dbReference>
<evidence type="ECO:0000259" key="15">
    <source>
        <dbReference type="PROSITE" id="PS50110"/>
    </source>
</evidence>
<dbReference type="Pfam" id="PF00512">
    <property type="entry name" value="HisKA"/>
    <property type="match status" value="1"/>
</dbReference>
<dbReference type="FunFam" id="1.10.287.130:FF:000045">
    <property type="entry name" value="Two-component system sensor histidine kinase/response regulator"/>
    <property type="match status" value="1"/>
</dbReference>
<dbReference type="PROSITE" id="PS50110">
    <property type="entry name" value="RESPONSE_REGULATORY"/>
    <property type="match status" value="1"/>
</dbReference>
<evidence type="ECO:0000256" key="4">
    <source>
        <dbReference type="ARBA" id="ARBA00022679"/>
    </source>
</evidence>
<proteinExistence type="predicted"/>
<evidence type="ECO:0000256" key="5">
    <source>
        <dbReference type="ARBA" id="ARBA00022741"/>
    </source>
</evidence>
<keyword evidence="6" id="KW-0418">Kinase</keyword>
<evidence type="ECO:0000256" key="7">
    <source>
        <dbReference type="ARBA" id="ARBA00022840"/>
    </source>
</evidence>
<gene>
    <name evidence="16" type="ORF">OM075_16030</name>
</gene>
<dbReference type="PROSITE" id="PS50109">
    <property type="entry name" value="HIS_KIN"/>
    <property type="match status" value="1"/>
</dbReference>
<sequence>MKILSTYSIILFVCIISFVKTSGQVVSTLNHYLVEDGLPHNLINDIIQDKKGFIWISTFNGLCKYDGYTFHQYIPQAYDSTILKTNRIGKITEDSLGRIWMESRAFGPIINCFDPETEKFWDKKTDKDKLIEKFNLSRIVPTKSDMVWLLSDSAGCICVSGKDYLVRYFNSSQNNLNATGVYNVHEDLQNNTWLLTNNGITMFPKNNFKTPAHFFDKEPGKNTPFYEYLEFDDEIWFGGISGIIAKYSKSNKSFSIQKLPIDGNIIKLMPLNNFSVLAVTNNKGFCTIHRYSRNTKVYNSTTYPHLNIRQLHPLTITNDYQFWYYNSSKPGINLFNFNDNNNTFFPAIRSGNSNSSKQSTPYVLTNSKGQIWVQALNGGFSLYNQESNQLIPLKSEYKEPEMAFSNAFRVALFDKQDNLWFNSYAAGLGKIVFSKNNFETLKIKSQISSNIRAIYQLKNNYILVANKDNQILVFDKDLNFTGQLSSNGKLADNSNWGKPAYNFFEDSKGNLWIATRGDGVYKLTPNKKLFNYSVSHFKHNPNNIHSLSNDQVYSIFEDSNKRIWIGTLDGLHLALNNKDSIQFINIHNKFKIKDIGKRRIRCVNETPSGLLCSGSMNGLLIFNPDSINSKNLSWKTYNKQILPNKGLGSNDVIDICVSKSKKAFIATAYGGITRIDSVDNLGYPEVFKTYTKKDGLPSNNILSLVEDLNGKLWITMDFQICRFDPDKEHIEVFPEIKTKIHGRNFSEATRYCLNSGELLFGYSNGVIHFFPDQIKTNNYSPYISLLSIRKFNKRGSSQNQITTLNGVDNGHPVVFSHQENFFHIDYAALDYDNPSNIKYAYKLEGFDNYWNYVDKQRTAIYTNVPKGDYLFKVKSTNSQGVWSNNQRELPITILPSFWETNWAYALYISIMLIILLTTNYTLITIYKLKSNINVERKMSRLRQKFFTDISHEIRTPLTMITGPIDYLINDPRTPKNVKNQLSYVAQSSSRMLRLVNQILDFRKVQEMKLKVSEIEIGTFVKEIYNDFIEIAHEQDISFNFENHAEGVKIWADHKSLEKIVMNLLSNAFKYTPQGKSITVSIFSDEKTTTINVSDQGIGISKDVINKLFTRFVSFSEDENKPSTGIGLSIVKEEADKHKARVTVNSQPGKGSVFSIQFKTGKNHFPGDIVFINTNPADQSDSEVSKNQATTKIKIPNSSKVKVLIVEDDHELRSFIKNILEQDYEILAAEDGFAGFNIAVEHCPDFIISDIMMPKINGIDLLKKLRDDIRTSHIPIILLTAKANIESKLEGLTYGADDYITKPFSVPYFKARIENLLTQRKRLHEIFTRGDNAEFKEFKPKPFLITNQDEAIMEKIIHIIERNMDNGEFSVEDLASSIGLNRTTMFYKIKGLTGFSPVEFVRDFRLKRAAQMITDSQLLIKEIAFMTGFQDLKYFGKCFKKKYEMTPMEYRKSNLK</sequence>
<dbReference type="GO" id="GO:0003700">
    <property type="term" value="F:DNA-binding transcription factor activity"/>
    <property type="evidence" value="ECO:0007669"/>
    <property type="project" value="InterPro"/>
</dbReference>
<evidence type="ECO:0000256" key="1">
    <source>
        <dbReference type="ARBA" id="ARBA00000085"/>
    </source>
</evidence>
<dbReference type="GO" id="GO:0005524">
    <property type="term" value="F:ATP binding"/>
    <property type="evidence" value="ECO:0007669"/>
    <property type="project" value="UniProtKB-KW"/>
</dbReference>
<keyword evidence="9" id="KW-0805">Transcription regulation</keyword>
<evidence type="ECO:0000256" key="8">
    <source>
        <dbReference type="ARBA" id="ARBA00023012"/>
    </source>
</evidence>
<reference evidence="16" key="1">
    <citation type="submission" date="2022-10" db="EMBL/GenBank/DDBJ databases">
        <authorList>
            <person name="Yu W.X."/>
        </authorList>
    </citation>
    <scope>NUCLEOTIDE SEQUENCE</scope>
    <source>
        <strain evidence="16">AAT</strain>
    </source>
</reference>
<keyword evidence="5" id="KW-0547">Nucleotide-binding</keyword>
<dbReference type="PANTHER" id="PTHR43547:SF2">
    <property type="entry name" value="HYBRID SIGNAL TRANSDUCTION HISTIDINE KINASE C"/>
    <property type="match status" value="1"/>
</dbReference>
<dbReference type="SMART" id="SM00388">
    <property type="entry name" value="HisKA"/>
    <property type="match status" value="1"/>
</dbReference>
<keyword evidence="8" id="KW-0902">Two-component regulatory system</keyword>
<evidence type="ECO:0000256" key="6">
    <source>
        <dbReference type="ARBA" id="ARBA00022777"/>
    </source>
</evidence>
<dbReference type="PROSITE" id="PS01124">
    <property type="entry name" value="HTH_ARAC_FAMILY_2"/>
    <property type="match status" value="1"/>
</dbReference>
<keyword evidence="10" id="KW-0238">DNA-binding</keyword>
<dbReference type="InterPro" id="IPR018062">
    <property type="entry name" value="HTH_AraC-typ_CS"/>
</dbReference>
<dbReference type="SMART" id="SM00387">
    <property type="entry name" value="HATPase_c"/>
    <property type="match status" value="1"/>
</dbReference>
<dbReference type="PANTHER" id="PTHR43547">
    <property type="entry name" value="TWO-COMPONENT HISTIDINE KINASE"/>
    <property type="match status" value="1"/>
</dbReference>
<dbReference type="Gene3D" id="2.130.10.10">
    <property type="entry name" value="YVTN repeat-like/Quinoprotein amine dehydrogenase"/>
    <property type="match status" value="3"/>
</dbReference>
<evidence type="ECO:0000259" key="14">
    <source>
        <dbReference type="PROSITE" id="PS50109"/>
    </source>
</evidence>
<dbReference type="CDD" id="cd17574">
    <property type="entry name" value="REC_OmpR"/>
    <property type="match status" value="1"/>
</dbReference>
<evidence type="ECO:0000259" key="13">
    <source>
        <dbReference type="PROSITE" id="PS01124"/>
    </source>
</evidence>
<evidence type="ECO:0000256" key="9">
    <source>
        <dbReference type="ARBA" id="ARBA00023015"/>
    </source>
</evidence>
<dbReference type="CDD" id="cd00082">
    <property type="entry name" value="HisKA"/>
    <property type="match status" value="1"/>
</dbReference>
<accession>A0AAE3M705</accession>
<dbReference type="InterPro" id="IPR011123">
    <property type="entry name" value="Y_Y_Y"/>
</dbReference>
<dbReference type="EMBL" id="JAPDPJ010000041">
    <property type="protein sequence ID" value="MCW3787985.1"/>
    <property type="molecule type" value="Genomic_DNA"/>
</dbReference>
<protein>
    <recommendedName>
        <fullName evidence="2">histidine kinase</fullName>
        <ecNumber evidence="2">2.7.13.3</ecNumber>
    </recommendedName>
</protein>
<dbReference type="InterPro" id="IPR011006">
    <property type="entry name" value="CheY-like_superfamily"/>
</dbReference>
<feature type="modified residue" description="4-aspartylphosphate" evidence="12">
    <location>
        <position position="1249"/>
    </location>
</feature>
<dbReference type="InterPro" id="IPR005467">
    <property type="entry name" value="His_kinase_dom"/>
</dbReference>
<dbReference type="SUPFAM" id="SSF55874">
    <property type="entry name" value="ATPase domain of HSP90 chaperone/DNA topoisomerase II/histidine kinase"/>
    <property type="match status" value="1"/>
</dbReference>
<dbReference type="PRINTS" id="PR00344">
    <property type="entry name" value="BCTRLSENSOR"/>
</dbReference>
<dbReference type="Pfam" id="PF07494">
    <property type="entry name" value="Reg_prop"/>
    <property type="match status" value="2"/>
</dbReference>
<keyword evidence="7" id="KW-0067">ATP-binding</keyword>
<dbReference type="InterPro" id="IPR001789">
    <property type="entry name" value="Sig_transdc_resp-reg_receiver"/>
</dbReference>
<keyword evidence="11" id="KW-0804">Transcription</keyword>
<comment type="caution">
    <text evidence="16">The sequence shown here is derived from an EMBL/GenBank/DDBJ whole genome shotgun (WGS) entry which is preliminary data.</text>
</comment>
<dbReference type="PROSITE" id="PS00041">
    <property type="entry name" value="HTH_ARAC_FAMILY_1"/>
    <property type="match status" value="1"/>
</dbReference>
<evidence type="ECO:0000313" key="17">
    <source>
        <dbReference type="Proteomes" id="UP001209229"/>
    </source>
</evidence>
<feature type="domain" description="Histidine kinase" evidence="14">
    <location>
        <begin position="948"/>
        <end position="1161"/>
    </location>
</feature>
<keyword evidence="17" id="KW-1185">Reference proteome</keyword>
<dbReference type="InterPro" id="IPR004358">
    <property type="entry name" value="Sig_transdc_His_kin-like_C"/>
</dbReference>
<dbReference type="FunFam" id="3.30.565.10:FF:000037">
    <property type="entry name" value="Hybrid sensor histidine kinase/response regulator"/>
    <property type="match status" value="1"/>
</dbReference>
<dbReference type="InterPro" id="IPR013783">
    <property type="entry name" value="Ig-like_fold"/>
</dbReference>
<dbReference type="InterPro" id="IPR018060">
    <property type="entry name" value="HTH_AraC"/>
</dbReference>
<dbReference type="InterPro" id="IPR003594">
    <property type="entry name" value="HATPase_dom"/>
</dbReference>
<dbReference type="Pfam" id="PF00072">
    <property type="entry name" value="Response_reg"/>
    <property type="match status" value="1"/>
</dbReference>
<dbReference type="Gene3D" id="1.10.10.60">
    <property type="entry name" value="Homeodomain-like"/>
    <property type="match status" value="1"/>
</dbReference>
<dbReference type="Gene3D" id="1.10.287.130">
    <property type="match status" value="1"/>
</dbReference>
<dbReference type="Gene3D" id="3.30.565.10">
    <property type="entry name" value="Histidine kinase-like ATPase, C-terminal domain"/>
    <property type="match status" value="1"/>
</dbReference>
<keyword evidence="4" id="KW-0808">Transferase</keyword>
<dbReference type="InterPro" id="IPR036097">
    <property type="entry name" value="HisK_dim/P_sf"/>
</dbReference>
<dbReference type="SUPFAM" id="SSF63829">
    <property type="entry name" value="Calcium-dependent phosphotriesterase"/>
    <property type="match status" value="2"/>
</dbReference>
<evidence type="ECO:0000313" key="16">
    <source>
        <dbReference type="EMBL" id="MCW3787985.1"/>
    </source>
</evidence>
<dbReference type="Pfam" id="PF12833">
    <property type="entry name" value="HTH_18"/>
    <property type="match status" value="1"/>
</dbReference>
<evidence type="ECO:0000256" key="11">
    <source>
        <dbReference type="ARBA" id="ARBA00023163"/>
    </source>
</evidence>
<dbReference type="SMART" id="SM00342">
    <property type="entry name" value="HTH_ARAC"/>
    <property type="match status" value="1"/>
</dbReference>
<keyword evidence="3 12" id="KW-0597">Phosphoprotein</keyword>
<evidence type="ECO:0000256" key="3">
    <source>
        <dbReference type="ARBA" id="ARBA00022553"/>
    </source>
</evidence>
<evidence type="ECO:0000256" key="2">
    <source>
        <dbReference type="ARBA" id="ARBA00012438"/>
    </source>
</evidence>
<feature type="domain" description="Response regulatory" evidence="15">
    <location>
        <begin position="1201"/>
        <end position="1316"/>
    </location>
</feature>
<evidence type="ECO:0000256" key="12">
    <source>
        <dbReference type="PROSITE-ProRule" id="PRU00169"/>
    </source>
</evidence>
<evidence type="ECO:0000256" key="10">
    <source>
        <dbReference type="ARBA" id="ARBA00023125"/>
    </source>
</evidence>
<dbReference type="Gene3D" id="3.40.50.2300">
    <property type="match status" value="1"/>
</dbReference>
<feature type="domain" description="HTH araC/xylS-type" evidence="13">
    <location>
        <begin position="1353"/>
        <end position="1452"/>
    </location>
</feature>
<dbReference type="SMART" id="SM00448">
    <property type="entry name" value="REC"/>
    <property type="match status" value="1"/>
</dbReference>
<dbReference type="RefSeq" id="WP_301191546.1">
    <property type="nucleotide sequence ID" value="NZ_JAPDPJ010000041.1"/>
</dbReference>
<organism evidence="16 17">
    <name type="scientific">Plebeiibacterium sediminum</name>
    <dbReference type="NCBI Taxonomy" id="2992112"/>
    <lineage>
        <taxon>Bacteria</taxon>
        <taxon>Pseudomonadati</taxon>
        <taxon>Bacteroidota</taxon>
        <taxon>Bacteroidia</taxon>
        <taxon>Marinilabiliales</taxon>
        <taxon>Marinilabiliaceae</taxon>
        <taxon>Plebeiibacterium</taxon>
    </lineage>
</organism>
<dbReference type="InterPro" id="IPR015943">
    <property type="entry name" value="WD40/YVTN_repeat-like_dom_sf"/>
</dbReference>
<dbReference type="InterPro" id="IPR011110">
    <property type="entry name" value="Reg_prop"/>
</dbReference>
<dbReference type="SUPFAM" id="SSF47384">
    <property type="entry name" value="Homodimeric domain of signal transducing histidine kinase"/>
    <property type="match status" value="1"/>
</dbReference>
<dbReference type="EC" id="2.7.13.3" evidence="2"/>
<comment type="catalytic activity">
    <reaction evidence="1">
        <text>ATP + protein L-histidine = ADP + protein N-phospho-L-histidine.</text>
        <dbReference type="EC" id="2.7.13.3"/>
    </reaction>
</comment>
<dbReference type="Pfam" id="PF02518">
    <property type="entry name" value="HATPase_c"/>
    <property type="match status" value="1"/>
</dbReference>
<dbReference type="GO" id="GO:0043565">
    <property type="term" value="F:sequence-specific DNA binding"/>
    <property type="evidence" value="ECO:0007669"/>
    <property type="project" value="InterPro"/>
</dbReference>
<dbReference type="SUPFAM" id="SSF52172">
    <property type="entry name" value="CheY-like"/>
    <property type="match status" value="1"/>
</dbReference>
<dbReference type="InterPro" id="IPR009057">
    <property type="entry name" value="Homeodomain-like_sf"/>
</dbReference>
<dbReference type="SUPFAM" id="SSF46689">
    <property type="entry name" value="Homeodomain-like"/>
    <property type="match status" value="1"/>
</dbReference>
<dbReference type="GO" id="GO:0000155">
    <property type="term" value="F:phosphorelay sensor kinase activity"/>
    <property type="evidence" value="ECO:0007669"/>
    <property type="project" value="InterPro"/>
</dbReference>
<dbReference type="InterPro" id="IPR003661">
    <property type="entry name" value="HisK_dim/P_dom"/>
</dbReference>
<dbReference type="Gene3D" id="2.60.40.10">
    <property type="entry name" value="Immunoglobulins"/>
    <property type="match status" value="1"/>
</dbReference>
<dbReference type="Proteomes" id="UP001209229">
    <property type="component" value="Unassembled WGS sequence"/>
</dbReference>
<dbReference type="Pfam" id="PF07495">
    <property type="entry name" value="Y_Y_Y"/>
    <property type="match status" value="1"/>
</dbReference>
<name>A0AAE3M705_9BACT</name>